<dbReference type="Gene3D" id="1.10.10.10">
    <property type="entry name" value="Winged helix-like DNA-binding domain superfamily/Winged helix DNA-binding domain"/>
    <property type="match status" value="1"/>
</dbReference>
<evidence type="ECO:0000313" key="2">
    <source>
        <dbReference type="EMBL" id="POP53925.1"/>
    </source>
</evidence>
<organism evidence="2 3">
    <name type="scientific">Zhongshania marina</name>
    <dbReference type="NCBI Taxonomy" id="2304603"/>
    <lineage>
        <taxon>Bacteria</taxon>
        <taxon>Pseudomonadati</taxon>
        <taxon>Pseudomonadota</taxon>
        <taxon>Gammaproteobacteria</taxon>
        <taxon>Cellvibrionales</taxon>
        <taxon>Spongiibacteraceae</taxon>
        <taxon>Zhongshania</taxon>
    </lineage>
</organism>
<protein>
    <recommendedName>
        <fullName evidence="1">HTH marR-type domain-containing protein</fullName>
    </recommendedName>
</protein>
<dbReference type="Proteomes" id="UP000237222">
    <property type="component" value="Unassembled WGS sequence"/>
</dbReference>
<dbReference type="SUPFAM" id="SSF46785">
    <property type="entry name" value="Winged helix' DNA-binding domain"/>
    <property type="match status" value="1"/>
</dbReference>
<reference evidence="2" key="1">
    <citation type="submission" date="2018-01" db="EMBL/GenBank/DDBJ databases">
        <authorList>
            <person name="Yu X.-D."/>
        </authorList>
    </citation>
    <scope>NUCLEOTIDE SEQUENCE</scope>
    <source>
        <strain evidence="2">ZX-21</strain>
    </source>
</reference>
<dbReference type="OrthoDB" id="32523at2"/>
<dbReference type="SMART" id="SM00347">
    <property type="entry name" value="HTH_MARR"/>
    <property type="match status" value="1"/>
</dbReference>
<dbReference type="PRINTS" id="PR00598">
    <property type="entry name" value="HTHMARR"/>
</dbReference>
<accession>A0A2S4HIV3</accession>
<dbReference type="InterPro" id="IPR036390">
    <property type="entry name" value="WH_DNA-bd_sf"/>
</dbReference>
<comment type="caution">
    <text evidence="2">The sequence shown here is derived from an EMBL/GenBank/DDBJ whole genome shotgun (WGS) entry which is preliminary data.</text>
</comment>
<dbReference type="InterPro" id="IPR036388">
    <property type="entry name" value="WH-like_DNA-bd_sf"/>
</dbReference>
<proteinExistence type="predicted"/>
<dbReference type="InterPro" id="IPR000835">
    <property type="entry name" value="HTH_MarR-typ"/>
</dbReference>
<name>A0A2S4HIV3_9GAMM</name>
<dbReference type="EMBL" id="PQGG01000010">
    <property type="protein sequence ID" value="POP53925.1"/>
    <property type="molecule type" value="Genomic_DNA"/>
</dbReference>
<dbReference type="GO" id="GO:0003700">
    <property type="term" value="F:DNA-binding transcription factor activity"/>
    <property type="evidence" value="ECO:0007669"/>
    <property type="project" value="InterPro"/>
</dbReference>
<dbReference type="RefSeq" id="WP_103683365.1">
    <property type="nucleotide sequence ID" value="NZ_PQGG01000010.1"/>
</dbReference>
<feature type="domain" description="HTH marR-type" evidence="1">
    <location>
        <begin position="28"/>
        <end position="162"/>
    </location>
</feature>
<dbReference type="AlphaFoldDB" id="A0A2S4HIV3"/>
<gene>
    <name evidence="2" type="ORF">C0068_04875</name>
</gene>
<dbReference type="PROSITE" id="PS50995">
    <property type="entry name" value="HTH_MARR_2"/>
    <property type="match status" value="1"/>
</dbReference>
<dbReference type="Pfam" id="PF01047">
    <property type="entry name" value="MarR"/>
    <property type="match status" value="1"/>
</dbReference>
<dbReference type="PANTHER" id="PTHR33164:SF43">
    <property type="entry name" value="HTH-TYPE TRANSCRIPTIONAL REPRESSOR YETL"/>
    <property type="match status" value="1"/>
</dbReference>
<dbReference type="GO" id="GO:0006950">
    <property type="term" value="P:response to stress"/>
    <property type="evidence" value="ECO:0007669"/>
    <property type="project" value="TreeGrafter"/>
</dbReference>
<sequence length="170" mass="18610">MRGIERLRSVERSSGPLAKALPELPQDETILVRLLRVSGYGLSDYFSDVFKSLGITENMYHLLAVLSASGAGQNSPTELSELIGTGRANMTKFIATLEKNNYVRRESGKVDARSNMVIITKEGKALVKRITPLVSIPIENAFSGLSKNEKATLTKLLRKTIISLDNAKTS</sequence>
<dbReference type="PANTHER" id="PTHR33164">
    <property type="entry name" value="TRANSCRIPTIONAL REGULATOR, MARR FAMILY"/>
    <property type="match status" value="1"/>
</dbReference>
<dbReference type="InterPro" id="IPR039422">
    <property type="entry name" value="MarR/SlyA-like"/>
</dbReference>
<evidence type="ECO:0000259" key="1">
    <source>
        <dbReference type="PROSITE" id="PS50995"/>
    </source>
</evidence>
<evidence type="ECO:0000313" key="3">
    <source>
        <dbReference type="Proteomes" id="UP000237222"/>
    </source>
</evidence>